<evidence type="ECO:0000256" key="6">
    <source>
        <dbReference type="SAM" id="MobiDB-lite"/>
    </source>
</evidence>
<organism evidence="9 10">
    <name type="scientific">Paraconiothyrium brasiliense</name>
    <dbReference type="NCBI Taxonomy" id="300254"/>
    <lineage>
        <taxon>Eukaryota</taxon>
        <taxon>Fungi</taxon>
        <taxon>Dikarya</taxon>
        <taxon>Ascomycota</taxon>
        <taxon>Pezizomycotina</taxon>
        <taxon>Dothideomycetes</taxon>
        <taxon>Pleosporomycetidae</taxon>
        <taxon>Pleosporales</taxon>
        <taxon>Massarineae</taxon>
        <taxon>Didymosphaeriaceae</taxon>
        <taxon>Paraconiothyrium</taxon>
    </lineage>
</organism>
<comment type="similarity">
    <text evidence="5">Belongs to the SAT4 family.</text>
</comment>
<feature type="transmembrane region" description="Helical" evidence="7">
    <location>
        <begin position="193"/>
        <end position="213"/>
    </location>
</feature>
<comment type="caution">
    <text evidence="9">The sequence shown here is derived from an EMBL/GenBank/DDBJ whole genome shotgun (WGS) entry which is preliminary data.</text>
</comment>
<dbReference type="InterPro" id="IPR049326">
    <property type="entry name" value="Rhodopsin_dom_fungi"/>
</dbReference>
<evidence type="ECO:0000256" key="2">
    <source>
        <dbReference type="ARBA" id="ARBA00022692"/>
    </source>
</evidence>
<feature type="transmembrane region" description="Helical" evidence="7">
    <location>
        <begin position="70"/>
        <end position="91"/>
    </location>
</feature>
<keyword evidence="2 7" id="KW-0812">Transmembrane</keyword>
<feature type="transmembrane region" description="Helical" evidence="7">
    <location>
        <begin position="233"/>
        <end position="253"/>
    </location>
</feature>
<feature type="transmembrane region" description="Helical" evidence="7">
    <location>
        <begin position="114"/>
        <end position="139"/>
    </location>
</feature>
<evidence type="ECO:0000256" key="1">
    <source>
        <dbReference type="ARBA" id="ARBA00004141"/>
    </source>
</evidence>
<dbReference type="Proteomes" id="UP001521785">
    <property type="component" value="Unassembled WGS sequence"/>
</dbReference>
<keyword evidence="3 7" id="KW-1133">Transmembrane helix</keyword>
<feature type="transmembrane region" description="Helical" evidence="7">
    <location>
        <begin position="151"/>
        <end position="173"/>
    </location>
</feature>
<accession>A0ABR3S626</accession>
<evidence type="ECO:0000256" key="7">
    <source>
        <dbReference type="SAM" id="Phobius"/>
    </source>
</evidence>
<dbReference type="PANTHER" id="PTHR33048">
    <property type="entry name" value="PTH11-LIKE INTEGRAL MEMBRANE PROTEIN (AFU_ORTHOLOGUE AFUA_5G11245)"/>
    <property type="match status" value="1"/>
</dbReference>
<dbReference type="Pfam" id="PF20684">
    <property type="entry name" value="Fung_rhodopsin"/>
    <property type="match status" value="1"/>
</dbReference>
<feature type="transmembrane region" description="Helical" evidence="7">
    <location>
        <begin position="38"/>
        <end position="58"/>
    </location>
</feature>
<feature type="domain" description="Rhodopsin" evidence="8">
    <location>
        <begin position="55"/>
        <end position="293"/>
    </location>
</feature>
<name>A0ABR3S626_9PLEO</name>
<reference evidence="9 10" key="1">
    <citation type="submission" date="2024-02" db="EMBL/GenBank/DDBJ databases">
        <title>De novo assembly and annotation of 12 fungi associated with fruit tree decline syndrome in Ontario, Canada.</title>
        <authorList>
            <person name="Sulman M."/>
            <person name="Ellouze W."/>
            <person name="Ilyukhin E."/>
        </authorList>
    </citation>
    <scope>NUCLEOTIDE SEQUENCE [LARGE SCALE GENOMIC DNA]</scope>
    <source>
        <strain evidence="9 10">M42-189</strain>
    </source>
</reference>
<evidence type="ECO:0000256" key="4">
    <source>
        <dbReference type="ARBA" id="ARBA00023136"/>
    </source>
</evidence>
<dbReference type="PANTHER" id="PTHR33048:SF158">
    <property type="entry name" value="MEMBRANE PROTEIN PTH11-LIKE, PUTATIVE-RELATED"/>
    <property type="match status" value="1"/>
</dbReference>
<proteinExistence type="inferred from homology"/>
<evidence type="ECO:0000313" key="9">
    <source>
        <dbReference type="EMBL" id="KAL1612154.1"/>
    </source>
</evidence>
<evidence type="ECO:0000256" key="5">
    <source>
        <dbReference type="ARBA" id="ARBA00038359"/>
    </source>
</evidence>
<keyword evidence="10" id="KW-1185">Reference proteome</keyword>
<dbReference type="InterPro" id="IPR052337">
    <property type="entry name" value="SAT4-like"/>
</dbReference>
<feature type="region of interest" description="Disordered" evidence="6">
    <location>
        <begin position="319"/>
        <end position="341"/>
    </location>
</feature>
<evidence type="ECO:0000313" key="10">
    <source>
        <dbReference type="Proteomes" id="UP001521785"/>
    </source>
</evidence>
<evidence type="ECO:0000259" key="8">
    <source>
        <dbReference type="Pfam" id="PF20684"/>
    </source>
</evidence>
<dbReference type="EMBL" id="JAKJXO020000001">
    <property type="protein sequence ID" value="KAL1612154.1"/>
    <property type="molecule type" value="Genomic_DNA"/>
</dbReference>
<gene>
    <name evidence="9" type="ORF">SLS60_000378</name>
</gene>
<evidence type="ECO:0000256" key="3">
    <source>
        <dbReference type="ARBA" id="ARBA00022989"/>
    </source>
</evidence>
<feature type="transmembrane region" description="Helical" evidence="7">
    <location>
        <begin position="265"/>
        <end position="290"/>
    </location>
</feature>
<keyword evidence="4 7" id="KW-0472">Membrane</keyword>
<protein>
    <recommendedName>
        <fullName evidence="8">Rhodopsin domain-containing protein</fullName>
    </recommendedName>
</protein>
<sequence length="367" mass="40812">MSSYKIPPGVPIENIPLMTPPNGQKPDFNAPAHAAKSLIVLNAVWLALMIIVVFVRFVSRQWISRQKFALDDGLCLLATAGSIVHSALLITNSKHGYGQHMYNIRLISMTKPRLVQFLVVEVIYIIIIYFVKLSLLALFHRLFSVSKSSRILVYVGVAFCTIITIPFFGVAITRTVRCAGPNVLNEAVCHAKITGLTNVLYSALNVVSDFYILLIPMRQLKGLHMNKHRKIGLIALFMIGFVACAMSVIRLGFFAHEFGNADQFYSIALVSHFTTVEINLAIMCGCLIFFPSFIRTGKSSAESALRYLLSKTGKSRSQVQIPDMYEGPPPPSSRSGDWQKFQPPTTFEAELQNLGSASHSLERERMP</sequence>
<comment type="subcellular location">
    <subcellularLocation>
        <location evidence="1">Membrane</location>
        <topology evidence="1">Multi-pass membrane protein</topology>
    </subcellularLocation>
</comment>